<dbReference type="KEGG" id="azc:AZC_1545"/>
<reference evidence="2 3" key="3">
    <citation type="journal article" date="2008" name="BMC Genomics">
        <title>The genome of the versatile nitrogen fixer Azorhizobium caulinodans ORS571.</title>
        <authorList>
            <person name="Lee KB."/>
            <person name="Backer P.D."/>
            <person name="Aono T."/>
            <person name="Liu CT."/>
            <person name="Suzuki S."/>
            <person name="Suzuki T."/>
            <person name="Kaneko T."/>
            <person name="Yamada M."/>
            <person name="Tabata S."/>
            <person name="Kupfer D.M."/>
            <person name="Najar F.Z."/>
            <person name="Wiley G.B."/>
            <person name="Roe B."/>
            <person name="Binnewies T.T."/>
            <person name="Ussery D.W."/>
            <person name="D'Haeze W."/>
            <person name="Herder J.D."/>
            <person name="Gevers D."/>
            <person name="Vereecke D."/>
            <person name="Holsters M."/>
            <person name="Oyaizu H."/>
        </authorList>
    </citation>
    <scope>NUCLEOTIDE SEQUENCE [LARGE SCALE GENOMIC DNA]</scope>
    <source>
        <strain evidence="3">ATCC 43989 / DSM 5975 / JCM 20966 / LMG 6465 / NBRC 14845 / NCIMB 13405 / ORS 571</strain>
    </source>
</reference>
<gene>
    <name evidence="2" type="ordered locus">AZC_1545</name>
</gene>
<sequence>MSHYDPIDASARARMERLTPWRRRLVFFLRAVAFFLLLEGIYHWAMICGVGDGRETRFESLPMAAQGVVIWSAIIDPIAGVGLWLGAGWAVVLWLLATASQVVVGAWAPDGMSRLLVFTLFEVALVIAYAVLSIRAARESDQD</sequence>
<protein>
    <recommendedName>
        <fullName evidence="4">Transmembrane protein</fullName>
    </recommendedName>
</protein>
<keyword evidence="3" id="KW-1185">Reference proteome</keyword>
<feature type="transmembrane region" description="Helical" evidence="1">
    <location>
        <begin position="65"/>
        <end position="85"/>
    </location>
</feature>
<evidence type="ECO:0000256" key="1">
    <source>
        <dbReference type="SAM" id="Phobius"/>
    </source>
</evidence>
<reference evidence="2 3" key="5">
    <citation type="journal article" date="2010" name="Appl. Environ. Microbiol.">
        <title>phrR-like gene praR of Azorhizobium caulinodans ORS571 is essential for symbiosis with Sesbania rostrata and is involved in expression of reb genes.</title>
        <authorList>
            <person name="Akiba N."/>
            <person name="Aono T."/>
            <person name="Toyazaki H."/>
            <person name="Sato S."/>
            <person name="Oyaizu H."/>
        </authorList>
    </citation>
    <scope>NUCLEOTIDE SEQUENCE [LARGE SCALE GENOMIC DNA]</scope>
    <source>
        <strain evidence="3">ATCC 43989 / DSM 5975 / JCM 20966 / LMG 6465 / NBRC 14845 / NCIMB 13405 / ORS 571</strain>
    </source>
</reference>
<keyword evidence="1" id="KW-1133">Transmembrane helix</keyword>
<name>A8HXV9_AZOC5</name>
<feature type="transmembrane region" description="Helical" evidence="1">
    <location>
        <begin position="25"/>
        <end position="45"/>
    </location>
</feature>
<reference evidence="3" key="2">
    <citation type="submission" date="2007-04" db="EMBL/GenBank/DDBJ databases">
        <title>Complete genome sequence of the nitrogen-fixing bacterium Azorhizobium caulinodans ORS571.</title>
        <authorList>
            <person name="Lee K.B."/>
            <person name="Backer P.D."/>
            <person name="Aono T."/>
            <person name="Liu C.T."/>
            <person name="Suzuki S."/>
            <person name="Suzuki T."/>
            <person name="Kaneko T."/>
            <person name="Yamada M."/>
            <person name="Tabata S."/>
            <person name="Kupfer D.M."/>
            <person name="Najar F.Z."/>
            <person name="Wiley G.B."/>
            <person name="Roe B."/>
            <person name="Binnewies T."/>
            <person name="Ussery D."/>
            <person name="Vereecke D."/>
            <person name="Gevers D."/>
            <person name="Holsters M."/>
            <person name="Oyaizu H."/>
        </authorList>
    </citation>
    <scope>NUCLEOTIDE SEQUENCE [LARGE SCALE GENOMIC DNA]</scope>
    <source>
        <strain evidence="3">ATCC 43989 / DSM 5975 / JCM 20966 / LMG 6465 / NBRC 14845 / NCIMB 13405 / ORS 571</strain>
    </source>
</reference>
<dbReference type="Proteomes" id="UP000000270">
    <property type="component" value="Chromosome"/>
</dbReference>
<keyword evidence="1" id="KW-0812">Transmembrane</keyword>
<dbReference type="STRING" id="438753.AZC_1545"/>
<dbReference type="AlphaFoldDB" id="A8HXV9"/>
<feature type="transmembrane region" description="Helical" evidence="1">
    <location>
        <begin position="92"/>
        <end position="109"/>
    </location>
</feature>
<dbReference type="RefSeq" id="WP_012170073.1">
    <property type="nucleotide sequence ID" value="NC_009937.1"/>
</dbReference>
<dbReference type="HOGENOM" id="CLU_119063_1_0_5"/>
<reference evidence="2 3" key="4">
    <citation type="journal article" date="2009" name="Appl. Environ. Microbiol.">
        <title>Comparative genome-wide transcriptional profiling of Azorhizobium caulinodans ORS571 grown under free-living and symbiotic conditions.</title>
        <authorList>
            <person name="Tsukada S."/>
            <person name="Aono T."/>
            <person name="Akiba N."/>
            <person name="Lee KB."/>
            <person name="Liu CT."/>
            <person name="Toyazaki H."/>
            <person name="Oyaizu H."/>
        </authorList>
    </citation>
    <scope>NUCLEOTIDE SEQUENCE [LARGE SCALE GENOMIC DNA]</scope>
    <source>
        <strain evidence="3">ATCC 43989 / DSM 5975 / JCM 20966 / LMG 6465 / NBRC 14845 / NCIMB 13405 / ORS 571</strain>
    </source>
</reference>
<dbReference type="InterPro" id="IPR046161">
    <property type="entry name" value="DUF6163"/>
</dbReference>
<evidence type="ECO:0008006" key="4">
    <source>
        <dbReference type="Google" id="ProtNLM"/>
    </source>
</evidence>
<keyword evidence="1" id="KW-0472">Membrane</keyword>
<evidence type="ECO:0000313" key="2">
    <source>
        <dbReference type="EMBL" id="BAF87543.1"/>
    </source>
</evidence>
<dbReference type="EMBL" id="AP009384">
    <property type="protein sequence ID" value="BAF87543.1"/>
    <property type="molecule type" value="Genomic_DNA"/>
</dbReference>
<accession>A8HXV9</accession>
<dbReference type="Pfam" id="PF19660">
    <property type="entry name" value="DUF6163"/>
    <property type="match status" value="1"/>
</dbReference>
<feature type="transmembrane region" description="Helical" evidence="1">
    <location>
        <begin position="115"/>
        <end position="134"/>
    </location>
</feature>
<reference evidence="2 3" key="6">
    <citation type="journal article" date="2011" name="Appl. Environ. Microbiol.">
        <title>Involvement of the azorhizobial chromosome partition gene (parA) in the onset of bacteroid differentiation during Sesbania rostrata stem nodule development.</title>
        <authorList>
            <person name="Liu CT."/>
            <person name="Lee KB."/>
            <person name="Wang YS."/>
            <person name="Peng MH."/>
            <person name="Lee KT."/>
            <person name="Suzuki S."/>
            <person name="Suzuki T."/>
            <person name="Oyaizu H."/>
        </authorList>
    </citation>
    <scope>NUCLEOTIDE SEQUENCE [LARGE SCALE GENOMIC DNA]</scope>
    <source>
        <strain evidence="3">ATCC 43989 / DSM 5975 / JCM 20966 / LMG 6465 / NBRC 14845 / NCIMB 13405 / ORS 571</strain>
    </source>
</reference>
<organism evidence="2 3">
    <name type="scientific">Azorhizobium caulinodans (strain ATCC 43989 / DSM 5975 / JCM 20966 / LMG 6465 / NBRC 14845 / NCIMB 13405 / ORS 571)</name>
    <dbReference type="NCBI Taxonomy" id="438753"/>
    <lineage>
        <taxon>Bacteria</taxon>
        <taxon>Pseudomonadati</taxon>
        <taxon>Pseudomonadota</taxon>
        <taxon>Alphaproteobacteria</taxon>
        <taxon>Hyphomicrobiales</taxon>
        <taxon>Xanthobacteraceae</taxon>
        <taxon>Azorhizobium</taxon>
    </lineage>
</organism>
<proteinExistence type="predicted"/>
<reference evidence="2 3" key="1">
    <citation type="journal article" date="2007" name="Appl. Environ. Microbiol.">
        <title>Rhizobial factors required for stem nodule maturation and maintenance in Sesbania rostrata-Azorhizobium caulinodans ORS571 symbiosis.</title>
        <authorList>
            <person name="Suzuki S."/>
            <person name="Aono T."/>
            <person name="Lee KB."/>
            <person name="Suzuki T."/>
            <person name="Liu CT."/>
            <person name="Miwa H."/>
            <person name="Wakao S."/>
            <person name="Iki T."/>
            <person name="Oyaizu H."/>
        </authorList>
    </citation>
    <scope>NUCLEOTIDE SEQUENCE [LARGE SCALE GENOMIC DNA]</scope>
    <source>
        <strain evidence="3">ATCC 43989 / DSM 5975 / JCM 20966 / LMG 6465 / NBRC 14845 / NCIMB 13405 / ORS 571</strain>
    </source>
</reference>
<dbReference type="eggNOG" id="ENOG5032TCM">
    <property type="taxonomic scope" value="Bacteria"/>
</dbReference>
<evidence type="ECO:0000313" key="3">
    <source>
        <dbReference type="Proteomes" id="UP000000270"/>
    </source>
</evidence>